<dbReference type="KEGG" id="senm:TRABTM_A_00110"/>
<protein>
    <submittedName>
        <fullName evidence="1">Uncharacterized protein</fullName>
    </submittedName>
</protein>
<evidence type="ECO:0000313" key="1">
    <source>
        <dbReference type="EMBL" id="SBT81895.1"/>
    </source>
</evidence>
<reference evidence="2" key="1">
    <citation type="submission" date="2016-06" db="EMBL/GenBank/DDBJ databases">
        <authorList>
            <person name="Szabo Gitta"/>
        </authorList>
    </citation>
    <scope>NUCLEOTIDE SEQUENCE [LARGE SCALE GENOMIC DNA]</scope>
</reference>
<accession>A0A1C3L3R7</accession>
<dbReference type="STRING" id="1835721.TRABTM_A_00110"/>
<dbReference type="EMBL" id="LT594522">
    <property type="protein sequence ID" value="SBT81895.1"/>
    <property type="molecule type" value="Genomic_DNA"/>
</dbReference>
<evidence type="ECO:0000313" key="2">
    <source>
        <dbReference type="Proteomes" id="UP000092809"/>
    </source>
</evidence>
<name>A0A1C3L3R7_9ENTR</name>
<dbReference type="AlphaFoldDB" id="A0A1C3L3R7"/>
<dbReference type="Proteomes" id="UP000092809">
    <property type="component" value="Chromosome I"/>
</dbReference>
<organism evidence="1 2">
    <name type="scientific">secondary endosymbiont of Trabutina mannipara</name>
    <dbReference type="NCBI Taxonomy" id="1835721"/>
    <lineage>
        <taxon>Bacteria</taxon>
        <taxon>Pseudomonadati</taxon>
        <taxon>Pseudomonadota</taxon>
        <taxon>Gammaproteobacteria</taxon>
        <taxon>Enterobacterales</taxon>
        <taxon>Enterobacteriaceae</taxon>
    </lineage>
</organism>
<proteinExistence type="predicted"/>
<keyword evidence="2" id="KW-1185">Reference proteome</keyword>
<gene>
    <name evidence="1" type="ORF">TRABTM_A_00110</name>
</gene>
<sequence length="46" mass="5328">MIPSGRITLYIPLIEIIFLKSYFKKAALPSLSCTLFIHLYEVNNQK</sequence>